<gene>
    <name evidence="1" type="ORF">PXEA_LOCUS22666</name>
</gene>
<name>A0A448X6B6_9PLAT</name>
<dbReference type="AlphaFoldDB" id="A0A448X6B6"/>
<evidence type="ECO:0000313" key="1">
    <source>
        <dbReference type="EMBL" id="VEL29226.1"/>
    </source>
</evidence>
<sequence length="168" mass="18510">MPSALYTRHRVNTHARQYAEMRLADALSPLIGRPFSRPGRDDQPINGRVDKTNLLLAVRRVLKTAESSIIYDTDTLLFLSPRLSHIILFLVPPRTFTPSQAASPSSLSLILALSLSLSLTHTYTHNLSISSSPFRLDYHVCLLSEKAPCLPGHSLKATGLVTSKASSY</sequence>
<dbReference type="EMBL" id="CAAALY010101322">
    <property type="protein sequence ID" value="VEL29226.1"/>
    <property type="molecule type" value="Genomic_DNA"/>
</dbReference>
<evidence type="ECO:0000313" key="2">
    <source>
        <dbReference type="Proteomes" id="UP000784294"/>
    </source>
</evidence>
<accession>A0A448X6B6</accession>
<protein>
    <submittedName>
        <fullName evidence="1">Uncharacterized protein</fullName>
    </submittedName>
</protein>
<comment type="caution">
    <text evidence="1">The sequence shown here is derived from an EMBL/GenBank/DDBJ whole genome shotgun (WGS) entry which is preliminary data.</text>
</comment>
<reference evidence="1" key="1">
    <citation type="submission" date="2018-11" db="EMBL/GenBank/DDBJ databases">
        <authorList>
            <consortium name="Pathogen Informatics"/>
        </authorList>
    </citation>
    <scope>NUCLEOTIDE SEQUENCE</scope>
</reference>
<proteinExistence type="predicted"/>
<organism evidence="1 2">
    <name type="scientific">Protopolystoma xenopodis</name>
    <dbReference type="NCBI Taxonomy" id="117903"/>
    <lineage>
        <taxon>Eukaryota</taxon>
        <taxon>Metazoa</taxon>
        <taxon>Spiralia</taxon>
        <taxon>Lophotrochozoa</taxon>
        <taxon>Platyhelminthes</taxon>
        <taxon>Monogenea</taxon>
        <taxon>Polyopisthocotylea</taxon>
        <taxon>Polystomatidea</taxon>
        <taxon>Polystomatidae</taxon>
        <taxon>Protopolystoma</taxon>
    </lineage>
</organism>
<dbReference type="Proteomes" id="UP000784294">
    <property type="component" value="Unassembled WGS sequence"/>
</dbReference>
<keyword evidence="2" id="KW-1185">Reference proteome</keyword>